<evidence type="ECO:0000256" key="12">
    <source>
        <dbReference type="ARBA" id="ARBA00023136"/>
    </source>
</evidence>
<reference evidence="17" key="1">
    <citation type="journal article" date="2019" name="Int. J. Syst. Evol. Microbiol.">
        <title>The Global Catalogue of Microorganisms (GCM) 10K type strain sequencing project: providing services to taxonomists for standard genome sequencing and annotation.</title>
        <authorList>
            <consortium name="The Broad Institute Genomics Platform"/>
            <consortium name="The Broad Institute Genome Sequencing Center for Infectious Disease"/>
            <person name="Wu L."/>
            <person name="Ma J."/>
        </authorList>
    </citation>
    <scope>NUCLEOTIDE SEQUENCE [LARGE SCALE GENOMIC DNA]</scope>
    <source>
        <strain evidence="17">KCTC 52487</strain>
    </source>
</reference>
<feature type="domain" description="Histidine kinase" evidence="14">
    <location>
        <begin position="371"/>
        <end position="570"/>
    </location>
</feature>
<evidence type="ECO:0000256" key="5">
    <source>
        <dbReference type="ARBA" id="ARBA00022553"/>
    </source>
</evidence>
<keyword evidence="8" id="KW-0547">Nucleotide-binding</keyword>
<evidence type="ECO:0000259" key="14">
    <source>
        <dbReference type="PROSITE" id="PS50109"/>
    </source>
</evidence>
<keyword evidence="17" id="KW-1185">Reference proteome</keyword>
<dbReference type="InterPro" id="IPR003660">
    <property type="entry name" value="HAMP_dom"/>
</dbReference>
<keyword evidence="10" id="KW-0067">ATP-binding</keyword>
<feature type="transmembrane region" description="Helical" evidence="13">
    <location>
        <begin position="17"/>
        <end position="38"/>
    </location>
</feature>
<dbReference type="InterPro" id="IPR003594">
    <property type="entry name" value="HATPase_dom"/>
</dbReference>
<keyword evidence="9 16" id="KW-0418">Kinase</keyword>
<dbReference type="SUPFAM" id="SSF103190">
    <property type="entry name" value="Sensory domain-like"/>
    <property type="match status" value="1"/>
</dbReference>
<dbReference type="PANTHER" id="PTHR41523">
    <property type="entry name" value="TWO-COMPONENT SYSTEM SENSOR PROTEIN"/>
    <property type="match status" value="1"/>
</dbReference>
<evidence type="ECO:0000256" key="4">
    <source>
        <dbReference type="ARBA" id="ARBA00022475"/>
    </source>
</evidence>
<dbReference type="PROSITE" id="PS50109">
    <property type="entry name" value="HIS_KIN"/>
    <property type="match status" value="1"/>
</dbReference>
<organism evidence="16 17">
    <name type="scientific">Hyphobacterium vulgare</name>
    <dbReference type="NCBI Taxonomy" id="1736751"/>
    <lineage>
        <taxon>Bacteria</taxon>
        <taxon>Pseudomonadati</taxon>
        <taxon>Pseudomonadota</taxon>
        <taxon>Alphaproteobacteria</taxon>
        <taxon>Maricaulales</taxon>
        <taxon>Maricaulaceae</taxon>
        <taxon>Hyphobacterium</taxon>
    </lineage>
</organism>
<dbReference type="PANTHER" id="PTHR41523:SF8">
    <property type="entry name" value="ETHYLENE RESPONSE SENSOR PROTEIN"/>
    <property type="match status" value="1"/>
</dbReference>
<evidence type="ECO:0000313" key="16">
    <source>
        <dbReference type="EMBL" id="MFC2924616.1"/>
    </source>
</evidence>
<evidence type="ECO:0000256" key="6">
    <source>
        <dbReference type="ARBA" id="ARBA00022679"/>
    </source>
</evidence>
<evidence type="ECO:0000256" key="3">
    <source>
        <dbReference type="ARBA" id="ARBA00012438"/>
    </source>
</evidence>
<comment type="catalytic activity">
    <reaction evidence="1">
        <text>ATP + protein L-histidine = ADP + protein N-phospho-L-histidine.</text>
        <dbReference type="EC" id="2.7.13.3"/>
    </reaction>
</comment>
<comment type="caution">
    <text evidence="16">The sequence shown here is derived from an EMBL/GenBank/DDBJ whole genome shotgun (WGS) entry which is preliminary data.</text>
</comment>
<dbReference type="Pfam" id="PF02518">
    <property type="entry name" value="HATPase_c"/>
    <property type="match status" value="1"/>
</dbReference>
<dbReference type="RefSeq" id="WP_343163671.1">
    <property type="nucleotide sequence ID" value="NZ_JBHRSV010000001.1"/>
</dbReference>
<evidence type="ECO:0000259" key="15">
    <source>
        <dbReference type="PROSITE" id="PS50885"/>
    </source>
</evidence>
<dbReference type="InterPro" id="IPR005467">
    <property type="entry name" value="His_kinase_dom"/>
</dbReference>
<keyword evidence="12 13" id="KW-0472">Membrane</keyword>
<comment type="subcellular location">
    <subcellularLocation>
        <location evidence="2">Cell membrane</location>
        <topology evidence="2">Multi-pass membrane protein</topology>
    </subcellularLocation>
</comment>
<dbReference type="InterPro" id="IPR033479">
    <property type="entry name" value="dCache_1"/>
</dbReference>
<dbReference type="InterPro" id="IPR011495">
    <property type="entry name" value="Sig_transdc_His_kin_sub2_dim/P"/>
</dbReference>
<evidence type="ECO:0000313" key="17">
    <source>
        <dbReference type="Proteomes" id="UP001595379"/>
    </source>
</evidence>
<keyword evidence="7 13" id="KW-0812">Transmembrane</keyword>
<sequence>MAEPEGSRFQPGLRARLLVLVALALSPIFVLAAIQAWVDGRNQQEILERELAASARLLAHDQEVLIRGTEELMITISSIPEVANLGAGCSNALARVTQRNRAYTNFAVFDLNGEVLCSGSPTGQQTSFSDADWFRDAVSEQDFVISRFRIGPSTGEPVLATALPFYRNGELAGVMATGIRVSVIEQLGIRRDDNEQGLIAGIVDRGGAVITERIQLHVDSIEPDLLMRADAGEIVIFERENPETGMRILAVASLIEGDVYVLLSAPRPSLLSWALLDVSSNFILPLLMWLLALVAIWISTDHLILRWLSYLGRIARLYGLGRYEIVPVRAERAPREIRDLAHSFQWMASRIAERDEELNDALEYKQTLIREVHHRVKNNLQIVTSLLNLQLGNVADQGAVIALREAQARINALAMVHRNLYEAEDLRFIRIEPFLSELCRLTHEAGPGPNGMVRLEFTSTLKDRVISTDEAVPLSMFITEAMTNAYKHAFPNGNADNVLTVILNEFERGGDVWIETTVTDNGIGLTETERRQGVGSSLFEAFAIQLEGEFEVDGKPDAGVRITIRFPLDHINPGAEESPAT</sequence>
<dbReference type="CDD" id="cd12914">
    <property type="entry name" value="PDC1_DGC_like"/>
    <property type="match status" value="1"/>
</dbReference>
<dbReference type="Pfam" id="PF02743">
    <property type="entry name" value="dCache_1"/>
    <property type="match status" value="1"/>
</dbReference>
<keyword evidence="4" id="KW-1003">Cell membrane</keyword>
<evidence type="ECO:0000256" key="1">
    <source>
        <dbReference type="ARBA" id="ARBA00000085"/>
    </source>
</evidence>
<keyword evidence="5" id="KW-0597">Phosphoprotein</keyword>
<proteinExistence type="predicted"/>
<evidence type="ECO:0000256" key="8">
    <source>
        <dbReference type="ARBA" id="ARBA00022741"/>
    </source>
</evidence>
<dbReference type="EMBL" id="JBHRSV010000001">
    <property type="protein sequence ID" value="MFC2924616.1"/>
    <property type="molecule type" value="Genomic_DNA"/>
</dbReference>
<dbReference type="GO" id="GO:0016301">
    <property type="term" value="F:kinase activity"/>
    <property type="evidence" value="ECO:0007669"/>
    <property type="project" value="UniProtKB-KW"/>
</dbReference>
<protein>
    <recommendedName>
        <fullName evidence="3">histidine kinase</fullName>
        <ecNumber evidence="3">2.7.13.3</ecNumber>
    </recommendedName>
</protein>
<dbReference type="Pfam" id="PF07568">
    <property type="entry name" value="HisKA_2"/>
    <property type="match status" value="1"/>
</dbReference>
<dbReference type="InterPro" id="IPR036890">
    <property type="entry name" value="HATPase_C_sf"/>
</dbReference>
<evidence type="ECO:0000256" key="10">
    <source>
        <dbReference type="ARBA" id="ARBA00022840"/>
    </source>
</evidence>
<dbReference type="InterPro" id="IPR029151">
    <property type="entry name" value="Sensor-like_sf"/>
</dbReference>
<evidence type="ECO:0000256" key="11">
    <source>
        <dbReference type="ARBA" id="ARBA00022989"/>
    </source>
</evidence>
<dbReference type="SMART" id="SM00387">
    <property type="entry name" value="HATPase_c"/>
    <property type="match status" value="1"/>
</dbReference>
<feature type="domain" description="HAMP" evidence="15">
    <location>
        <begin position="302"/>
        <end position="356"/>
    </location>
</feature>
<feature type="transmembrane region" description="Helical" evidence="13">
    <location>
        <begin position="286"/>
        <end position="308"/>
    </location>
</feature>
<dbReference type="EC" id="2.7.13.3" evidence="3"/>
<evidence type="ECO:0000256" key="13">
    <source>
        <dbReference type="SAM" id="Phobius"/>
    </source>
</evidence>
<dbReference type="Gene3D" id="3.30.565.10">
    <property type="entry name" value="Histidine kinase-like ATPase, C-terminal domain"/>
    <property type="match status" value="1"/>
</dbReference>
<evidence type="ECO:0000256" key="2">
    <source>
        <dbReference type="ARBA" id="ARBA00004651"/>
    </source>
</evidence>
<name>A0ABV6ZT57_9PROT</name>
<dbReference type="PROSITE" id="PS50885">
    <property type="entry name" value="HAMP"/>
    <property type="match status" value="1"/>
</dbReference>
<evidence type="ECO:0000256" key="9">
    <source>
        <dbReference type="ARBA" id="ARBA00022777"/>
    </source>
</evidence>
<dbReference type="SUPFAM" id="SSF55874">
    <property type="entry name" value="ATPase domain of HSP90 chaperone/DNA topoisomerase II/histidine kinase"/>
    <property type="match status" value="1"/>
</dbReference>
<gene>
    <name evidence="16" type="ORF">ACFOOR_00690</name>
</gene>
<keyword evidence="11 13" id="KW-1133">Transmembrane helix</keyword>
<accession>A0ABV6ZT57</accession>
<dbReference type="Proteomes" id="UP001595379">
    <property type="component" value="Unassembled WGS sequence"/>
</dbReference>
<keyword evidence="6" id="KW-0808">Transferase</keyword>
<dbReference type="Gene3D" id="3.30.450.20">
    <property type="entry name" value="PAS domain"/>
    <property type="match status" value="2"/>
</dbReference>
<evidence type="ECO:0000256" key="7">
    <source>
        <dbReference type="ARBA" id="ARBA00022692"/>
    </source>
</evidence>